<dbReference type="Proteomes" id="UP001152799">
    <property type="component" value="Chromosome 12"/>
</dbReference>
<evidence type="ECO:0000313" key="3">
    <source>
        <dbReference type="EMBL" id="CAG9762649.1"/>
    </source>
</evidence>
<sequence>MNFDERILVETIQTFPCIWNTKNKEHQDSLIVENAWKSIAIMMAESVESCKDTWKSLRSKYIRERKRSLKMSSGSASYSGNWPLYKSMSFLASVIQTRRSISNVATKKTGRVSPPLQTPFSSLWSAMVAKDESSLQETSGRTDEDSKAASTETEEAVQNISEDLTPHDSASCTTAITPSGTTTLQPISVRQGVKRKQCSATPSPSIKENSADPETQASSEDRYFGLSLAESLGKIGNSKKKMIVKAKILTIMAEALDD</sequence>
<gene>
    <name evidence="3" type="ORF">CEUTPL_LOCUS3324</name>
</gene>
<dbReference type="PANTHER" id="PTHR12243:SF60">
    <property type="entry name" value="SI:CH211-15D5.12-RELATED"/>
    <property type="match status" value="1"/>
</dbReference>
<dbReference type="PANTHER" id="PTHR12243">
    <property type="entry name" value="MADF DOMAIN TRANSCRIPTION FACTOR"/>
    <property type="match status" value="1"/>
</dbReference>
<dbReference type="Pfam" id="PF10545">
    <property type="entry name" value="MADF_DNA_bdg"/>
    <property type="match status" value="1"/>
</dbReference>
<evidence type="ECO:0000259" key="2">
    <source>
        <dbReference type="PROSITE" id="PS51029"/>
    </source>
</evidence>
<feature type="compositionally biased region" description="Polar residues" evidence="1">
    <location>
        <begin position="148"/>
        <end position="188"/>
    </location>
</feature>
<dbReference type="PROSITE" id="PS51029">
    <property type="entry name" value="MADF"/>
    <property type="match status" value="1"/>
</dbReference>
<dbReference type="SMART" id="SM00595">
    <property type="entry name" value="MADF"/>
    <property type="match status" value="1"/>
</dbReference>
<dbReference type="GO" id="GO:0005634">
    <property type="term" value="C:nucleus"/>
    <property type="evidence" value="ECO:0007669"/>
    <property type="project" value="TreeGrafter"/>
</dbReference>
<dbReference type="GO" id="GO:0005667">
    <property type="term" value="C:transcription regulator complex"/>
    <property type="evidence" value="ECO:0007669"/>
    <property type="project" value="TreeGrafter"/>
</dbReference>
<dbReference type="AlphaFoldDB" id="A0A9N9MIS2"/>
<name>A0A9N9MIS2_9CUCU</name>
<dbReference type="InterPro" id="IPR006578">
    <property type="entry name" value="MADF-dom"/>
</dbReference>
<feature type="domain" description="MADF" evidence="2">
    <location>
        <begin position="7"/>
        <end position="96"/>
    </location>
</feature>
<dbReference type="EMBL" id="OU892288">
    <property type="protein sequence ID" value="CAG9762649.1"/>
    <property type="molecule type" value="Genomic_DNA"/>
</dbReference>
<organism evidence="3 4">
    <name type="scientific">Ceutorhynchus assimilis</name>
    <name type="common">cabbage seed weevil</name>
    <dbReference type="NCBI Taxonomy" id="467358"/>
    <lineage>
        <taxon>Eukaryota</taxon>
        <taxon>Metazoa</taxon>
        <taxon>Ecdysozoa</taxon>
        <taxon>Arthropoda</taxon>
        <taxon>Hexapoda</taxon>
        <taxon>Insecta</taxon>
        <taxon>Pterygota</taxon>
        <taxon>Neoptera</taxon>
        <taxon>Endopterygota</taxon>
        <taxon>Coleoptera</taxon>
        <taxon>Polyphaga</taxon>
        <taxon>Cucujiformia</taxon>
        <taxon>Curculionidae</taxon>
        <taxon>Ceutorhynchinae</taxon>
        <taxon>Ceutorhynchus</taxon>
    </lineage>
</organism>
<evidence type="ECO:0000256" key="1">
    <source>
        <dbReference type="SAM" id="MobiDB-lite"/>
    </source>
</evidence>
<feature type="region of interest" description="Disordered" evidence="1">
    <location>
        <begin position="131"/>
        <end position="220"/>
    </location>
</feature>
<protein>
    <recommendedName>
        <fullName evidence="2">MADF domain-containing protein</fullName>
    </recommendedName>
</protein>
<dbReference type="OrthoDB" id="6703957at2759"/>
<proteinExistence type="predicted"/>
<keyword evidence="4" id="KW-1185">Reference proteome</keyword>
<feature type="compositionally biased region" description="Polar residues" evidence="1">
    <location>
        <begin position="198"/>
        <end position="218"/>
    </location>
</feature>
<evidence type="ECO:0000313" key="4">
    <source>
        <dbReference type="Proteomes" id="UP001152799"/>
    </source>
</evidence>
<dbReference type="InterPro" id="IPR039353">
    <property type="entry name" value="TF_Adf1"/>
</dbReference>
<reference evidence="3" key="1">
    <citation type="submission" date="2022-01" db="EMBL/GenBank/DDBJ databases">
        <authorList>
            <person name="King R."/>
        </authorList>
    </citation>
    <scope>NUCLEOTIDE SEQUENCE</scope>
</reference>
<dbReference type="GO" id="GO:0006357">
    <property type="term" value="P:regulation of transcription by RNA polymerase II"/>
    <property type="evidence" value="ECO:0007669"/>
    <property type="project" value="TreeGrafter"/>
</dbReference>
<accession>A0A9N9MIS2</accession>